<name>A0ABP3ZBZ9_9ACTN</name>
<evidence type="ECO:0000313" key="1">
    <source>
        <dbReference type="EMBL" id="GAA0919055.1"/>
    </source>
</evidence>
<gene>
    <name evidence="1" type="ORF">GCM10009560_16390</name>
</gene>
<proteinExistence type="predicted"/>
<dbReference type="EMBL" id="BAAAHQ010000007">
    <property type="protein sequence ID" value="GAA0919055.1"/>
    <property type="molecule type" value="Genomic_DNA"/>
</dbReference>
<organism evidence="1 2">
    <name type="scientific">Nonomuraea longicatena</name>
    <dbReference type="NCBI Taxonomy" id="83682"/>
    <lineage>
        <taxon>Bacteria</taxon>
        <taxon>Bacillati</taxon>
        <taxon>Actinomycetota</taxon>
        <taxon>Actinomycetes</taxon>
        <taxon>Streptosporangiales</taxon>
        <taxon>Streptosporangiaceae</taxon>
        <taxon>Nonomuraea</taxon>
    </lineage>
</organism>
<dbReference type="Proteomes" id="UP001501578">
    <property type="component" value="Unassembled WGS sequence"/>
</dbReference>
<accession>A0ABP3ZBZ9</accession>
<sequence>MRSPPLVYRWGMTNDLSGLMLRAQDEDPLRALRATSELRGEIERMEAVQVRRARIAGLSWAQIADAIGVSKQAAHRKYGRS</sequence>
<evidence type="ECO:0000313" key="2">
    <source>
        <dbReference type="Proteomes" id="UP001501578"/>
    </source>
</evidence>
<reference evidence="2" key="1">
    <citation type="journal article" date="2019" name="Int. J. Syst. Evol. Microbiol.">
        <title>The Global Catalogue of Microorganisms (GCM) 10K type strain sequencing project: providing services to taxonomists for standard genome sequencing and annotation.</title>
        <authorList>
            <consortium name="The Broad Institute Genomics Platform"/>
            <consortium name="The Broad Institute Genome Sequencing Center for Infectious Disease"/>
            <person name="Wu L."/>
            <person name="Ma J."/>
        </authorList>
    </citation>
    <scope>NUCLEOTIDE SEQUENCE [LARGE SCALE GENOMIC DNA]</scope>
    <source>
        <strain evidence="2">JCM 11136</strain>
    </source>
</reference>
<keyword evidence="2" id="KW-1185">Reference proteome</keyword>
<protein>
    <submittedName>
        <fullName evidence="1">Sigma factor-like helix-turn-helix DNA-binding protein</fullName>
    </submittedName>
</protein>
<comment type="caution">
    <text evidence="1">The sequence shown here is derived from an EMBL/GenBank/DDBJ whole genome shotgun (WGS) entry which is preliminary data.</text>
</comment>